<dbReference type="EMBL" id="UFAJ01000214">
    <property type="protein sequence ID" value="SSD59836.1"/>
    <property type="molecule type" value="Genomic_DNA"/>
</dbReference>
<evidence type="ECO:0000256" key="1">
    <source>
        <dbReference type="ARBA" id="ARBA00006471"/>
    </source>
</evidence>
<evidence type="ECO:0000313" key="5">
    <source>
        <dbReference type="Proteomes" id="UP000262825"/>
    </source>
</evidence>
<evidence type="ECO:0000256" key="2">
    <source>
        <dbReference type="ARBA" id="ARBA00022980"/>
    </source>
</evidence>
<dbReference type="Gene3D" id="3.30.1370.30">
    <property type="match status" value="1"/>
</dbReference>
<keyword evidence="3" id="KW-0687">Ribonucleoprotein</keyword>
<dbReference type="InterPro" id="IPR000630">
    <property type="entry name" value="Ribosomal_uS8"/>
</dbReference>
<keyword evidence="2 4" id="KW-0689">Ribosomal protein</keyword>
<dbReference type="GO" id="GO:0003735">
    <property type="term" value="F:structural constituent of ribosome"/>
    <property type="evidence" value="ECO:0007669"/>
    <property type="project" value="InterPro"/>
</dbReference>
<dbReference type="GO" id="GO:1990904">
    <property type="term" value="C:ribonucleoprotein complex"/>
    <property type="evidence" value="ECO:0007669"/>
    <property type="project" value="UniProtKB-KW"/>
</dbReference>
<keyword evidence="5" id="KW-1185">Reference proteome</keyword>
<evidence type="ECO:0000313" key="4">
    <source>
        <dbReference type="EMBL" id="SSD59836.1"/>
    </source>
</evidence>
<dbReference type="SUPFAM" id="SSF56047">
    <property type="entry name" value="Ribosomal protein S8"/>
    <property type="match status" value="1"/>
</dbReference>
<protein>
    <submittedName>
        <fullName evidence="4">Probable 37S ribosomal protein S8, mitochondrial</fullName>
    </submittedName>
</protein>
<organism evidence="4 5">
    <name type="scientific">Saccharomycodes ludwigii</name>
    <dbReference type="NCBI Taxonomy" id="36035"/>
    <lineage>
        <taxon>Eukaryota</taxon>
        <taxon>Fungi</taxon>
        <taxon>Dikarya</taxon>
        <taxon>Ascomycota</taxon>
        <taxon>Saccharomycotina</taxon>
        <taxon>Saccharomycetes</taxon>
        <taxon>Saccharomycodales</taxon>
        <taxon>Saccharomycodaceae</taxon>
        <taxon>Saccharomycodes</taxon>
    </lineage>
</organism>
<name>A0A376B570_9ASCO</name>
<dbReference type="FunFam" id="3.30.1370.30:FF:000006">
    <property type="entry name" value="40S ribosomal protein S8"/>
    <property type="match status" value="1"/>
</dbReference>
<dbReference type="VEuPathDB" id="FungiDB:SCODWIG_01597"/>
<dbReference type="AlphaFoldDB" id="A0A376B570"/>
<dbReference type="GO" id="GO:0006412">
    <property type="term" value="P:translation"/>
    <property type="evidence" value="ECO:0007669"/>
    <property type="project" value="InterPro"/>
</dbReference>
<accession>A0A376B570</accession>
<dbReference type="OrthoDB" id="409928at2759"/>
<dbReference type="Pfam" id="PF00410">
    <property type="entry name" value="Ribosomal_S8"/>
    <property type="match status" value="1"/>
</dbReference>
<proteinExistence type="inferred from homology"/>
<dbReference type="GO" id="GO:0005840">
    <property type="term" value="C:ribosome"/>
    <property type="evidence" value="ECO:0007669"/>
    <property type="project" value="UniProtKB-KW"/>
</dbReference>
<evidence type="ECO:0000256" key="3">
    <source>
        <dbReference type="ARBA" id="ARBA00023274"/>
    </source>
</evidence>
<sequence>MSLVHLANVCSHLQNCTRVRLSLTSIPYTKLHLQVAYNLYKHGFVSSLQRGSTKGPDVVSVEVTPDNISTRRLWVGLKYRENKPVLSQFGLISKPNLKIILDHSDLTKLCSGISIRKIKPLQPGELILVKDMKNNVVLDINEAIAKRKDNVMVLCRAK</sequence>
<dbReference type="Proteomes" id="UP000262825">
    <property type="component" value="Unassembled WGS sequence"/>
</dbReference>
<comment type="similarity">
    <text evidence="1">Belongs to the universal ribosomal protein uS8 family.</text>
</comment>
<dbReference type="InterPro" id="IPR035987">
    <property type="entry name" value="Ribosomal_uS8_sf"/>
</dbReference>
<gene>
    <name evidence="4" type="ORF">SCODWIG_01597</name>
</gene>
<reference evidence="5" key="1">
    <citation type="submission" date="2018-06" db="EMBL/GenBank/DDBJ databases">
        <authorList>
            <person name="Guldener U."/>
        </authorList>
    </citation>
    <scope>NUCLEOTIDE SEQUENCE [LARGE SCALE GENOMIC DNA]</scope>
    <source>
        <strain evidence="5">UTAD17</strain>
    </source>
</reference>